<keyword evidence="1" id="KW-0472">Membrane</keyword>
<dbReference type="AlphaFoldDB" id="Q0F2G7"/>
<comment type="caution">
    <text evidence="2">The sequence shown here is derived from an EMBL/GenBank/DDBJ whole genome shotgun (WGS) entry which is preliminary data.</text>
</comment>
<reference evidence="2 3" key="1">
    <citation type="submission" date="2006-09" db="EMBL/GenBank/DDBJ databases">
        <authorList>
            <person name="Emerson D."/>
            <person name="Ferriera S."/>
            <person name="Johnson J."/>
            <person name="Kravitz S."/>
            <person name="Halpern A."/>
            <person name="Remington K."/>
            <person name="Beeson K."/>
            <person name="Tran B."/>
            <person name="Rogers Y.-H."/>
            <person name="Friedman R."/>
            <person name="Venter J.C."/>
        </authorList>
    </citation>
    <scope>NUCLEOTIDE SEQUENCE [LARGE SCALE GENOMIC DNA]</scope>
    <source>
        <strain evidence="2 3">PV-1</strain>
    </source>
</reference>
<evidence type="ECO:0000313" key="2">
    <source>
        <dbReference type="EMBL" id="EAU55583.1"/>
    </source>
</evidence>
<evidence type="ECO:0000256" key="1">
    <source>
        <dbReference type="SAM" id="Phobius"/>
    </source>
</evidence>
<keyword evidence="3" id="KW-1185">Reference proteome</keyword>
<dbReference type="HOGENOM" id="CLU_2601872_0_0_0"/>
<sequence>MHAEGTRRAEIAEAAFFRPLFAAKERTYNISYTLGQFQVIHVFILSDYNIFNAIALPPFAIMVAFCFCFPRFELKFLRR</sequence>
<protein>
    <submittedName>
        <fullName evidence="2">Uncharacterized protein</fullName>
    </submittedName>
</protein>
<gene>
    <name evidence="2" type="ORF">SPV1_01507</name>
</gene>
<accession>Q0F2G7</accession>
<proteinExistence type="predicted"/>
<feature type="transmembrane region" description="Helical" evidence="1">
    <location>
        <begin position="50"/>
        <end position="69"/>
    </location>
</feature>
<evidence type="ECO:0000313" key="3">
    <source>
        <dbReference type="Proteomes" id="UP000005297"/>
    </source>
</evidence>
<dbReference type="EMBL" id="AATS01000002">
    <property type="protein sequence ID" value="EAU55583.1"/>
    <property type="molecule type" value="Genomic_DNA"/>
</dbReference>
<dbReference type="InParanoid" id="Q0F2G7"/>
<keyword evidence="1" id="KW-0812">Transmembrane</keyword>
<organism evidence="2 3">
    <name type="scientific">Mariprofundus ferrooxydans PV-1</name>
    <dbReference type="NCBI Taxonomy" id="314345"/>
    <lineage>
        <taxon>Bacteria</taxon>
        <taxon>Pseudomonadati</taxon>
        <taxon>Pseudomonadota</taxon>
        <taxon>Candidatius Mariprofundia</taxon>
        <taxon>Mariprofundales</taxon>
        <taxon>Mariprofundaceae</taxon>
        <taxon>Mariprofundus</taxon>
    </lineage>
</organism>
<dbReference type="Proteomes" id="UP000005297">
    <property type="component" value="Unassembled WGS sequence"/>
</dbReference>
<dbReference type="STRING" id="314344.AL013_01530"/>
<keyword evidence="1" id="KW-1133">Transmembrane helix</keyword>
<name>Q0F2G7_9PROT</name>